<dbReference type="EMBL" id="JAMQAW010000028">
    <property type="protein sequence ID" value="MCM2390977.1"/>
    <property type="molecule type" value="Genomic_DNA"/>
</dbReference>
<dbReference type="InterPro" id="IPR028082">
    <property type="entry name" value="Peripla_BP_I"/>
</dbReference>
<reference evidence="5" key="1">
    <citation type="submission" date="2022-06" db="EMBL/GenBank/DDBJ databases">
        <title>Genome public.</title>
        <authorList>
            <person name="Sun Q."/>
        </authorList>
    </citation>
    <scope>NUCLEOTIDE SEQUENCE</scope>
    <source>
        <strain evidence="5">CWNU-1</strain>
    </source>
</reference>
<dbReference type="InterPro" id="IPR000792">
    <property type="entry name" value="Tscrpt_reg_LuxR_C"/>
</dbReference>
<dbReference type="PANTHER" id="PTHR30483">
    <property type="entry name" value="LEUCINE-SPECIFIC-BINDING PROTEIN"/>
    <property type="match status" value="1"/>
</dbReference>
<keyword evidence="6" id="KW-1185">Reference proteome</keyword>
<dbReference type="SUPFAM" id="SSF53822">
    <property type="entry name" value="Periplasmic binding protein-like I"/>
    <property type="match status" value="1"/>
</dbReference>
<dbReference type="Gene3D" id="1.10.10.10">
    <property type="entry name" value="Winged helix-like DNA-binding domain superfamily/Winged helix DNA-binding domain"/>
    <property type="match status" value="1"/>
</dbReference>
<sequence>MRTLQPLGTETGIEHSWDVTVAPATAPAPSDRPVDEHNADDPGHAPGVQQHTTDTPGSHRGQSVEGRTSVAGPAPPGLGDALLGRVAGFFDSGLRSAQFLWCEEGRWAWCRLELRSASQAVVALDVRPLTGPPSGLTAREIDIISLVALGLSNREISSRLGTSIRTVTTQVERLLKKLGQDSRSGLSALAVDRDLIRLPIPGGVEHRSGIRVLDIERHSATTTKVATPAPRRVRPAPRDTVRIGTIAVGGAFAADGLETAQGAQLAVRDINALRGEYGRAVEHVVVHIDPLDEDSVREGIAHLAEADVDAITSSYASAISPGVFAFAADFGRTFLHTNTWTRSVDAVRDDPHRYGHVFQTCPSETAYQSALLAFLRSHPASGKSTPRLAVVELDGFGCAITDETFGSRVRDVGWTITSAQRVGLRVDRVDELIQGALADRPDVVVVSHLNVETAAELQNAITRHSPDQLTYHIYTPSVPGFARRIEHAGEVIWSTVTGRPDDPLGRRFTDAYARAFGTPPGRSQASAAYDQVRMLHSAFSVTGSFRPDAVDGYLRESAYRGVNGTYLFASPGQAVSGYPYDTGDQSLSQPTLTYRLSGRGQEILPVG</sequence>
<dbReference type="InterPro" id="IPR028081">
    <property type="entry name" value="Leu-bd"/>
</dbReference>
<evidence type="ECO:0000256" key="2">
    <source>
        <dbReference type="ARBA" id="ARBA00022729"/>
    </source>
</evidence>
<organism evidence="5 6">
    <name type="scientific">Streptomyces albipurpureus</name>
    <dbReference type="NCBI Taxonomy" id="2897419"/>
    <lineage>
        <taxon>Bacteria</taxon>
        <taxon>Bacillati</taxon>
        <taxon>Actinomycetota</taxon>
        <taxon>Actinomycetes</taxon>
        <taxon>Kitasatosporales</taxon>
        <taxon>Streptomycetaceae</taxon>
        <taxon>Streptomyces</taxon>
    </lineage>
</organism>
<dbReference type="Pfam" id="PF13458">
    <property type="entry name" value="Peripla_BP_6"/>
    <property type="match status" value="1"/>
</dbReference>
<dbReference type="Pfam" id="PF00196">
    <property type="entry name" value="GerE"/>
    <property type="match status" value="1"/>
</dbReference>
<accession>A0ABT0URL3</accession>
<evidence type="ECO:0000256" key="1">
    <source>
        <dbReference type="ARBA" id="ARBA00010062"/>
    </source>
</evidence>
<dbReference type="SUPFAM" id="SSF46894">
    <property type="entry name" value="C-terminal effector domain of the bipartite response regulators"/>
    <property type="match status" value="1"/>
</dbReference>
<dbReference type="PROSITE" id="PS50043">
    <property type="entry name" value="HTH_LUXR_2"/>
    <property type="match status" value="1"/>
</dbReference>
<proteinExistence type="inferred from homology"/>
<dbReference type="SMART" id="SM00421">
    <property type="entry name" value="HTH_LUXR"/>
    <property type="match status" value="1"/>
</dbReference>
<gene>
    <name evidence="5" type="ORF">NBG84_22235</name>
</gene>
<evidence type="ECO:0000259" key="4">
    <source>
        <dbReference type="PROSITE" id="PS50043"/>
    </source>
</evidence>
<keyword evidence="2" id="KW-0732">Signal</keyword>
<evidence type="ECO:0000256" key="3">
    <source>
        <dbReference type="SAM" id="MobiDB-lite"/>
    </source>
</evidence>
<protein>
    <submittedName>
        <fullName evidence="5">ABC transporter substrate-binding protein</fullName>
    </submittedName>
</protein>
<feature type="compositionally biased region" description="Basic and acidic residues" evidence="3">
    <location>
        <begin position="32"/>
        <end position="43"/>
    </location>
</feature>
<comment type="caution">
    <text evidence="5">The sequence shown here is derived from an EMBL/GenBank/DDBJ whole genome shotgun (WGS) entry which is preliminary data.</text>
</comment>
<dbReference type="PRINTS" id="PR00038">
    <property type="entry name" value="HTHLUXR"/>
</dbReference>
<dbReference type="CDD" id="cd06170">
    <property type="entry name" value="LuxR_C_like"/>
    <property type="match status" value="1"/>
</dbReference>
<feature type="region of interest" description="Disordered" evidence="3">
    <location>
        <begin position="1"/>
        <end position="76"/>
    </location>
</feature>
<dbReference type="Gene3D" id="3.40.50.2300">
    <property type="match status" value="2"/>
</dbReference>
<comment type="similarity">
    <text evidence="1">Belongs to the leucine-binding protein family.</text>
</comment>
<dbReference type="InterPro" id="IPR016032">
    <property type="entry name" value="Sig_transdc_resp-reg_C-effctor"/>
</dbReference>
<dbReference type="Proteomes" id="UP001431429">
    <property type="component" value="Unassembled WGS sequence"/>
</dbReference>
<dbReference type="RefSeq" id="WP_250921317.1">
    <property type="nucleotide sequence ID" value="NZ_JAMQAW010000028.1"/>
</dbReference>
<dbReference type="InterPro" id="IPR051010">
    <property type="entry name" value="BCAA_transport"/>
</dbReference>
<dbReference type="InterPro" id="IPR036388">
    <property type="entry name" value="WH-like_DNA-bd_sf"/>
</dbReference>
<dbReference type="PANTHER" id="PTHR30483:SF6">
    <property type="entry name" value="PERIPLASMIC BINDING PROTEIN OF ABC TRANSPORTER FOR NATURAL AMINO ACIDS"/>
    <property type="match status" value="1"/>
</dbReference>
<feature type="compositionally biased region" description="Low complexity" evidence="3">
    <location>
        <begin position="19"/>
        <end position="29"/>
    </location>
</feature>
<evidence type="ECO:0000313" key="6">
    <source>
        <dbReference type="Proteomes" id="UP001431429"/>
    </source>
</evidence>
<name>A0ABT0URL3_9ACTN</name>
<evidence type="ECO:0000313" key="5">
    <source>
        <dbReference type="EMBL" id="MCM2390977.1"/>
    </source>
</evidence>
<feature type="domain" description="HTH luxR-type" evidence="4">
    <location>
        <begin position="129"/>
        <end position="194"/>
    </location>
</feature>